<keyword evidence="4" id="KW-1185">Reference proteome</keyword>
<keyword evidence="1" id="KW-1133">Transmembrane helix</keyword>
<feature type="transmembrane region" description="Helical" evidence="1">
    <location>
        <begin position="403"/>
        <end position="424"/>
    </location>
</feature>
<feature type="transmembrane region" description="Helical" evidence="1">
    <location>
        <begin position="42"/>
        <end position="60"/>
    </location>
</feature>
<keyword evidence="1" id="KW-0812">Transmembrane</keyword>
<protein>
    <submittedName>
        <fullName evidence="3">LIC_10190 family membrane protein</fullName>
    </submittedName>
</protein>
<proteinExistence type="predicted"/>
<sequence length="573" mass="65350">MILVLLWVAILLGCLAYGLFLYNVLTVSRLIDETGPVRGSELILAGLSLLVGALQIASLFVPTNYYLSAIWLGGAALIAVFFRSEMAAYVGQFWVKQKQIPVFWLLFLAIVLYSTLSPDHFDSGIYHLPSIRWNERFPVIPGLGNLHGRLAFNSSFFVVSAAWGLTDLVGQTLYPLNGAIFLLVCWRLLAWKQTHYQVLSLLLLLLVLYYLTRHVFSPTPDLPATLLPMTIVLMWLDQKPGFGFQLVTMVLLIALCVTIKLATIPIVLALLPIGWALRPYLTVSRVALVIGIGLAFAVPWVLRNIILSGYLIYPFPGLDLFSFDWKIPIERTHHERDYVEFWAKFRIHEAYMNVNYLKMSFAKWVPMWWDRQGNFFNRPIWVMAVLSPVVMGSHLFSARRRAAFNVLLMPYLVTLAGFLFWFLSAPDFRFGYAFIWLTVLIPWLPVLSEPTGERVLGLWWNRLAGLASVLLIGFFIAYYLVLNHFPIQQYAFIPKPLSYREKGSYESLFTLRHTQSGLEVVNPVGSPLEQNCYDEEGRLCAPFFYPDLEQRGAKIEDGFRSSLQVQEPVSLNK</sequence>
<evidence type="ECO:0000313" key="3">
    <source>
        <dbReference type="EMBL" id="MFD1141820.1"/>
    </source>
</evidence>
<feature type="transmembrane region" description="Helical" evidence="1">
    <location>
        <begin position="242"/>
        <end position="275"/>
    </location>
</feature>
<dbReference type="Proteomes" id="UP001597116">
    <property type="component" value="Unassembled WGS sequence"/>
</dbReference>
<comment type="caution">
    <text evidence="3">The sequence shown here is derived from an EMBL/GenBank/DDBJ whole genome shotgun (WGS) entry which is preliminary data.</text>
</comment>
<gene>
    <name evidence="3" type="ORF">ACFQ4C_11905</name>
</gene>
<dbReference type="RefSeq" id="WP_265992314.1">
    <property type="nucleotide sequence ID" value="NZ_CP110973.1"/>
</dbReference>
<dbReference type="Pfam" id="PF26626">
    <property type="entry name" value="DUF8201"/>
    <property type="match status" value="1"/>
</dbReference>
<dbReference type="InterPro" id="IPR058514">
    <property type="entry name" value="DUF8201"/>
</dbReference>
<feature type="transmembrane region" description="Helical" evidence="1">
    <location>
        <begin position="287"/>
        <end position="313"/>
    </location>
</feature>
<feature type="transmembrane region" description="Helical" evidence="1">
    <location>
        <begin position="459"/>
        <end position="481"/>
    </location>
</feature>
<feature type="transmembrane region" description="Helical" evidence="1">
    <location>
        <begin position="172"/>
        <end position="189"/>
    </location>
</feature>
<keyword evidence="1" id="KW-0472">Membrane</keyword>
<name>A0ABW3QEI7_9BACT</name>
<organism evidence="3 4">
    <name type="scientific">Larkinella insperata</name>
    <dbReference type="NCBI Taxonomy" id="332158"/>
    <lineage>
        <taxon>Bacteria</taxon>
        <taxon>Pseudomonadati</taxon>
        <taxon>Bacteroidota</taxon>
        <taxon>Cytophagia</taxon>
        <taxon>Cytophagales</taxon>
        <taxon>Spirosomataceae</taxon>
        <taxon>Larkinella</taxon>
    </lineage>
</organism>
<accession>A0ABW3QEI7</accession>
<feature type="transmembrane region" description="Helical" evidence="1">
    <location>
        <begin position="430"/>
        <end position="447"/>
    </location>
</feature>
<feature type="transmembrane region" description="Helical" evidence="1">
    <location>
        <begin position="65"/>
        <end position="82"/>
    </location>
</feature>
<feature type="domain" description="DUF8201" evidence="2">
    <location>
        <begin position="1"/>
        <end position="436"/>
    </location>
</feature>
<feature type="transmembrane region" description="Helical" evidence="1">
    <location>
        <begin position="102"/>
        <end position="121"/>
    </location>
</feature>
<dbReference type="InterPro" id="IPR058065">
    <property type="entry name" value="LIC_10190-like"/>
</dbReference>
<dbReference type="NCBIfam" id="NF047510">
    <property type="entry name" value="LIC_10190_fam"/>
    <property type="match status" value="1"/>
</dbReference>
<feature type="transmembrane region" description="Helical" evidence="1">
    <location>
        <begin position="196"/>
        <end position="212"/>
    </location>
</feature>
<evidence type="ECO:0000259" key="2">
    <source>
        <dbReference type="Pfam" id="PF26626"/>
    </source>
</evidence>
<evidence type="ECO:0000313" key="4">
    <source>
        <dbReference type="Proteomes" id="UP001597116"/>
    </source>
</evidence>
<evidence type="ECO:0000256" key="1">
    <source>
        <dbReference type="SAM" id="Phobius"/>
    </source>
</evidence>
<feature type="transmembrane region" description="Helical" evidence="1">
    <location>
        <begin position="375"/>
        <end position="396"/>
    </location>
</feature>
<dbReference type="EMBL" id="JBHTLP010000008">
    <property type="protein sequence ID" value="MFD1141820.1"/>
    <property type="molecule type" value="Genomic_DNA"/>
</dbReference>
<reference evidence="4" key="1">
    <citation type="journal article" date="2019" name="Int. J. Syst. Evol. Microbiol.">
        <title>The Global Catalogue of Microorganisms (GCM) 10K type strain sequencing project: providing services to taxonomists for standard genome sequencing and annotation.</title>
        <authorList>
            <consortium name="The Broad Institute Genomics Platform"/>
            <consortium name="The Broad Institute Genome Sequencing Center for Infectious Disease"/>
            <person name="Wu L."/>
            <person name="Ma J."/>
        </authorList>
    </citation>
    <scope>NUCLEOTIDE SEQUENCE [LARGE SCALE GENOMIC DNA]</scope>
    <source>
        <strain evidence="4">CCUG 55608</strain>
    </source>
</reference>